<dbReference type="Pfam" id="PF02571">
    <property type="entry name" value="CbiJ"/>
    <property type="match status" value="1"/>
</dbReference>
<dbReference type="GO" id="GO:0016994">
    <property type="term" value="F:precorrin-6A reductase activity"/>
    <property type="evidence" value="ECO:0007669"/>
    <property type="project" value="UniProtKB-EC"/>
</dbReference>
<accession>A0A1S7NKG0</accession>
<dbReference type="Proteomes" id="UP000191988">
    <property type="component" value="Unassembled WGS sequence"/>
</dbReference>
<dbReference type="PANTHER" id="PTHR36925">
    <property type="entry name" value="COBALT-PRECORRIN-6A REDUCTASE"/>
    <property type="match status" value="1"/>
</dbReference>
<dbReference type="NCBIfam" id="NF005968">
    <property type="entry name" value="PRK08057.1-2"/>
    <property type="match status" value="1"/>
</dbReference>
<keyword evidence="5" id="KW-1185">Reference proteome</keyword>
<dbReference type="PROSITE" id="PS51014">
    <property type="entry name" value="COBK_CBIJ"/>
    <property type="match status" value="1"/>
</dbReference>
<organism evidence="4 5">
    <name type="scientific">Agrobacterium tomkonis CFBP 6623</name>
    <dbReference type="NCBI Taxonomy" id="1183432"/>
    <lineage>
        <taxon>Bacteria</taxon>
        <taxon>Pseudomonadati</taxon>
        <taxon>Pseudomonadota</taxon>
        <taxon>Alphaproteobacteria</taxon>
        <taxon>Hyphomicrobiales</taxon>
        <taxon>Rhizobiaceae</taxon>
        <taxon>Rhizobium/Agrobacterium group</taxon>
        <taxon>Agrobacterium</taxon>
        <taxon>Agrobacterium tumefaciens complex</taxon>
    </lineage>
</organism>
<keyword evidence="3 4" id="KW-0560">Oxidoreductase</keyword>
<proteinExistence type="predicted"/>
<comment type="pathway">
    <text evidence="1">Cofactor biosynthesis; adenosylcobalamin biosynthesis.</text>
</comment>
<dbReference type="UniPathway" id="UPA00148"/>
<dbReference type="EC" id="1.3.1.54" evidence="4"/>
<dbReference type="InterPro" id="IPR003723">
    <property type="entry name" value="Precorrin-6x_reduct"/>
</dbReference>
<dbReference type="PANTHER" id="PTHR36925:SF1">
    <property type="entry name" value="COBALT-PRECORRIN-6A REDUCTASE"/>
    <property type="match status" value="1"/>
</dbReference>
<evidence type="ECO:0000313" key="5">
    <source>
        <dbReference type="Proteomes" id="UP000191988"/>
    </source>
</evidence>
<keyword evidence="2" id="KW-0169">Cobalamin biosynthesis</keyword>
<protein>
    <submittedName>
        <fullName evidence="4">Precorrin-6A reductase</fullName>
        <ecNumber evidence="4">1.3.1.54</ecNumber>
    </submittedName>
</protein>
<name>A0A1S7NKG0_9HYPH</name>
<evidence type="ECO:0000313" key="4">
    <source>
        <dbReference type="EMBL" id="CUX08404.1"/>
    </source>
</evidence>
<evidence type="ECO:0000256" key="1">
    <source>
        <dbReference type="ARBA" id="ARBA00004953"/>
    </source>
</evidence>
<evidence type="ECO:0000256" key="2">
    <source>
        <dbReference type="ARBA" id="ARBA00022573"/>
    </source>
</evidence>
<reference evidence="5" key="1">
    <citation type="submission" date="2016-01" db="EMBL/GenBank/DDBJ databases">
        <authorList>
            <person name="Regsiter A."/>
            <person name="william w."/>
        </authorList>
    </citation>
    <scope>NUCLEOTIDE SEQUENCE [LARGE SCALE GENOMIC DNA]</scope>
    <source>
        <strain evidence="5">CFBP 6623</strain>
    </source>
</reference>
<evidence type="ECO:0000256" key="3">
    <source>
        <dbReference type="ARBA" id="ARBA00023002"/>
    </source>
</evidence>
<gene>
    <name evidence="4" type="primary">cobK</name>
    <name evidence="4" type="ORF">AGR3A_Cc10089</name>
</gene>
<dbReference type="STRING" id="1183432.AGR3A_Cc10089"/>
<sequence>MPTMESHGSFFFSAETLFSVEAIFSVEELAVPEYSDVMTRSILILGGTADARILAGRLAEDSGYRILLSMAGRTLSPVEQPVPMRSGGFGGAARLADFIRSEGFDILVDATHPYAARISANAVEAARLADIPLVALSRPVWQHQLGDRWQSVDTIEQAVAALGDESRRVFLALGRQELLPFEAAHRHSYLIRSVDPVEPPLKVPDARYITARGPFALDDEIRMLEENRIETVVSKNSGGSASYGKIEAARRLGLPVIMIERPRTLGVARLKGTTVSDIATALTAIRHQLSLFENRGE</sequence>
<dbReference type="GO" id="GO:0009236">
    <property type="term" value="P:cobalamin biosynthetic process"/>
    <property type="evidence" value="ECO:0007669"/>
    <property type="project" value="UniProtKB-UniPathway"/>
</dbReference>
<dbReference type="AlphaFoldDB" id="A0A1S7NKG0"/>
<dbReference type="NCBIfam" id="TIGR00715">
    <property type="entry name" value="precor6x_red"/>
    <property type="match status" value="1"/>
</dbReference>
<dbReference type="EMBL" id="FBWK01000001">
    <property type="protein sequence ID" value="CUX08404.1"/>
    <property type="molecule type" value="Genomic_DNA"/>
</dbReference>